<dbReference type="PANTHER" id="PTHR40446:SF2">
    <property type="entry name" value="N-ACETYLGLUCOSAMINE-1-PHOSPHODIESTER ALPHA-N-ACETYLGLUCOSAMINIDASE"/>
    <property type="match status" value="1"/>
</dbReference>
<dbReference type="InterPro" id="IPR018711">
    <property type="entry name" value="NAGPA"/>
</dbReference>
<accession>W7YCN0</accession>
<dbReference type="PANTHER" id="PTHR40446">
    <property type="entry name" value="N-ACETYLGLUCOSAMINE-1-PHOSPHODIESTER ALPHA-N-ACETYLGLUCOSAMINIDASE"/>
    <property type="match status" value="1"/>
</dbReference>
<proteinExistence type="predicted"/>
<dbReference type="Pfam" id="PF09992">
    <property type="entry name" value="NAGPA"/>
    <property type="match status" value="1"/>
</dbReference>
<organism evidence="2 3">
    <name type="scientific">Paenibacillus pini JCM 16418</name>
    <dbReference type="NCBI Taxonomy" id="1236976"/>
    <lineage>
        <taxon>Bacteria</taxon>
        <taxon>Bacillati</taxon>
        <taxon>Bacillota</taxon>
        <taxon>Bacilli</taxon>
        <taxon>Bacillales</taxon>
        <taxon>Paenibacillaceae</taxon>
        <taxon>Paenibacillus</taxon>
    </lineage>
</organism>
<dbReference type="STRING" id="1236976.JCM16418_150"/>
<evidence type="ECO:0000313" key="3">
    <source>
        <dbReference type="Proteomes" id="UP000019364"/>
    </source>
</evidence>
<dbReference type="AlphaFoldDB" id="W7YCN0"/>
<dbReference type="Proteomes" id="UP000019364">
    <property type="component" value="Unassembled WGS sequence"/>
</dbReference>
<keyword evidence="3" id="KW-1185">Reference proteome</keyword>
<evidence type="ECO:0000259" key="1">
    <source>
        <dbReference type="Pfam" id="PF09992"/>
    </source>
</evidence>
<protein>
    <recommendedName>
        <fullName evidence="1">Phosphodiester glycosidase domain-containing protein</fullName>
    </recommendedName>
</protein>
<comment type="caution">
    <text evidence="2">The sequence shown here is derived from an EMBL/GenBank/DDBJ whole genome shotgun (WGS) entry which is preliminary data.</text>
</comment>
<dbReference type="RefSeq" id="WP_036645205.1">
    <property type="nucleotide sequence ID" value="NZ_BAVZ01000001.1"/>
</dbReference>
<feature type="domain" description="Phosphodiester glycosidase" evidence="1">
    <location>
        <begin position="195"/>
        <end position="363"/>
    </location>
</feature>
<dbReference type="eggNOG" id="COG4632">
    <property type="taxonomic scope" value="Bacteria"/>
</dbReference>
<evidence type="ECO:0000313" key="2">
    <source>
        <dbReference type="EMBL" id="GAF06202.1"/>
    </source>
</evidence>
<sequence length="370" mass="39039">MQTHAQRSWGKWGLRVLAILTSVSFLLLSQPETSKVFAAPSITNEVKKVAVGSRAYTVQILNIPKGTPVTVGLAKGQVGQTQDLKSIVKKYNAQAAINGAFFEAYHGVPDPYGNLIINNNIAHIGRYGTTVGFKKDGTVLMDSLWVGLTGKVTPTGGSSQGWYATFINRTPAEGSNVSIIYNSYRGDRVGFKGGTAITIRNGIVMNSVPNHNVLIPKDGYVLVCMGTEQSMAKRFVNGAAVELNVTYADDHGKALPWEDVVTAVGAGPRLVKDGSVALNPAAEGFKDQKILTSSAARSGIAIKADGSVMIATVSGATMKEWAAIMQKMGVKQAMNLDGGASSGMFGSGRTLTNPGRLLSNTLVFGSNVNP</sequence>
<name>W7YCN0_9BACL</name>
<gene>
    <name evidence="2" type="ORF">JCM16418_150</name>
</gene>
<dbReference type="EMBL" id="BAVZ01000001">
    <property type="protein sequence ID" value="GAF06202.1"/>
    <property type="molecule type" value="Genomic_DNA"/>
</dbReference>
<reference evidence="2 3" key="1">
    <citation type="journal article" date="2014" name="Genome Announc.">
        <title>Draft Genome Sequence of Paenibacillus pini JCM 16418T, Isolated from the Rhizosphere of Pine Tree.</title>
        <authorList>
            <person name="Yuki M."/>
            <person name="Oshima K."/>
            <person name="Suda W."/>
            <person name="Oshida Y."/>
            <person name="Kitamura K."/>
            <person name="Iida Y."/>
            <person name="Hattori M."/>
            <person name="Ohkuma M."/>
        </authorList>
    </citation>
    <scope>NUCLEOTIDE SEQUENCE [LARGE SCALE GENOMIC DNA]</scope>
    <source>
        <strain evidence="2 3">JCM 16418</strain>
    </source>
</reference>
<dbReference type="OrthoDB" id="9809781at2"/>